<feature type="domain" description="SHSP" evidence="3">
    <location>
        <begin position="41"/>
        <end position="153"/>
    </location>
</feature>
<dbReference type="AlphaFoldDB" id="A0A2M8LBE7"/>
<dbReference type="PROSITE" id="PS01031">
    <property type="entry name" value="SHSP"/>
    <property type="match status" value="1"/>
</dbReference>
<protein>
    <submittedName>
        <fullName evidence="5">Uncharacterized protein</fullName>
    </submittedName>
</protein>
<dbReference type="Proteomes" id="UP000228700">
    <property type="component" value="Unassembled WGS sequence"/>
</dbReference>
<sequence length="153" mass="17562">MQPKKSFFERLTGTVKLDDSEFEPTMDERPHIRGEKTLLEESPADAELAVDVYQTPDEIVIKTMVAGVRPEDLDINITRDMVSLKGSREEINEEDGKDFFHTELYWGSFARTIMLPEEIEVEEAEAVEKHGLLTIRLPKVDKSKKNKLRVKSV</sequence>
<dbReference type="EMBL" id="PFEQ01000014">
    <property type="protein sequence ID" value="PJE73924.1"/>
    <property type="molecule type" value="Genomic_DNA"/>
</dbReference>
<dbReference type="CDD" id="cd06464">
    <property type="entry name" value="ACD_sHsps-like"/>
    <property type="match status" value="1"/>
</dbReference>
<dbReference type="Pfam" id="PF00011">
    <property type="entry name" value="HSP20"/>
    <property type="match status" value="1"/>
</dbReference>
<feature type="domain" description="CS" evidence="4">
    <location>
        <begin position="45"/>
        <end position="153"/>
    </location>
</feature>
<evidence type="ECO:0000256" key="2">
    <source>
        <dbReference type="RuleBase" id="RU003616"/>
    </source>
</evidence>
<dbReference type="InterPro" id="IPR008978">
    <property type="entry name" value="HSP20-like_chaperone"/>
</dbReference>
<evidence type="ECO:0000256" key="1">
    <source>
        <dbReference type="PROSITE-ProRule" id="PRU00285"/>
    </source>
</evidence>
<dbReference type="InterPro" id="IPR007052">
    <property type="entry name" value="CS_dom"/>
</dbReference>
<name>A0A2M8LBE7_9BACT</name>
<accession>A0A2M8LBE7</accession>
<proteinExistence type="inferred from homology"/>
<dbReference type="InterPro" id="IPR031107">
    <property type="entry name" value="Small_HSP"/>
</dbReference>
<organism evidence="5 6">
    <name type="scientific">Candidatus Taylorbacteria bacterium CG10_big_fil_rev_8_21_14_0_10_41_48</name>
    <dbReference type="NCBI Taxonomy" id="1975024"/>
    <lineage>
        <taxon>Bacteria</taxon>
        <taxon>Candidatus Tayloriibacteriota</taxon>
    </lineage>
</organism>
<reference evidence="6" key="1">
    <citation type="submission" date="2017-09" db="EMBL/GenBank/DDBJ databases">
        <title>Depth-based differentiation of microbial function through sediment-hosted aquifers and enrichment of novel symbionts in the deep terrestrial subsurface.</title>
        <authorList>
            <person name="Probst A.J."/>
            <person name="Ladd B."/>
            <person name="Jarett J.K."/>
            <person name="Geller-Mcgrath D.E."/>
            <person name="Sieber C.M.K."/>
            <person name="Emerson J.B."/>
            <person name="Anantharaman K."/>
            <person name="Thomas B.C."/>
            <person name="Malmstrom R."/>
            <person name="Stieglmeier M."/>
            <person name="Klingl A."/>
            <person name="Woyke T."/>
            <person name="Ryan C.M."/>
            <person name="Banfield J.F."/>
        </authorList>
    </citation>
    <scope>NUCLEOTIDE SEQUENCE [LARGE SCALE GENOMIC DNA]</scope>
</reference>
<evidence type="ECO:0000259" key="3">
    <source>
        <dbReference type="PROSITE" id="PS01031"/>
    </source>
</evidence>
<evidence type="ECO:0000259" key="4">
    <source>
        <dbReference type="PROSITE" id="PS51203"/>
    </source>
</evidence>
<comment type="caution">
    <text evidence="5">The sequence shown here is derived from an EMBL/GenBank/DDBJ whole genome shotgun (WGS) entry which is preliminary data.</text>
</comment>
<comment type="similarity">
    <text evidence="1 2">Belongs to the small heat shock protein (HSP20) family.</text>
</comment>
<dbReference type="PANTHER" id="PTHR11527">
    <property type="entry name" value="HEAT-SHOCK PROTEIN 20 FAMILY MEMBER"/>
    <property type="match status" value="1"/>
</dbReference>
<dbReference type="PROSITE" id="PS51203">
    <property type="entry name" value="CS"/>
    <property type="match status" value="1"/>
</dbReference>
<dbReference type="Gene3D" id="2.60.40.790">
    <property type="match status" value="1"/>
</dbReference>
<gene>
    <name evidence="5" type="ORF">COV01_03740</name>
</gene>
<dbReference type="SUPFAM" id="SSF49764">
    <property type="entry name" value="HSP20-like chaperones"/>
    <property type="match status" value="1"/>
</dbReference>
<evidence type="ECO:0000313" key="5">
    <source>
        <dbReference type="EMBL" id="PJE73924.1"/>
    </source>
</evidence>
<dbReference type="InterPro" id="IPR002068">
    <property type="entry name" value="A-crystallin/Hsp20_dom"/>
</dbReference>
<evidence type="ECO:0000313" key="6">
    <source>
        <dbReference type="Proteomes" id="UP000228700"/>
    </source>
</evidence>